<accession>A0A915B2J7</accession>
<dbReference type="AlphaFoldDB" id="A0A915B2J7"/>
<dbReference type="WBParaSite" id="PgR024_g107_t01">
    <property type="protein sequence ID" value="PgR024_g107_t01"/>
    <property type="gene ID" value="PgR024_g107"/>
</dbReference>
<proteinExistence type="predicted"/>
<feature type="region of interest" description="Disordered" evidence="1">
    <location>
        <begin position="131"/>
        <end position="155"/>
    </location>
</feature>
<evidence type="ECO:0000313" key="2">
    <source>
        <dbReference type="Proteomes" id="UP000887569"/>
    </source>
</evidence>
<keyword evidence="2" id="KW-1185">Reference proteome</keyword>
<evidence type="ECO:0000313" key="3">
    <source>
        <dbReference type="WBParaSite" id="PgR024_g107_t01"/>
    </source>
</evidence>
<feature type="compositionally biased region" description="Polar residues" evidence="1">
    <location>
        <begin position="131"/>
        <end position="143"/>
    </location>
</feature>
<protein>
    <submittedName>
        <fullName evidence="3">Uncharacterized protein</fullName>
    </submittedName>
</protein>
<name>A0A915B2J7_PARUN</name>
<sequence length="155" mass="16901">METEVVNTSLSPTQHKILVNEEELIEAARKGLIHAEESDCFSTLFEDYARSHSVPLTEKKVDGESCLDESSKGINSQPIDWGNVLVDEIDFLVALKQGRITDADCHVGLLRKDDGESVDMDTDMDEAVVTLSSDPNTDANKSVDSLPEGSFGSVN</sequence>
<reference evidence="3" key="1">
    <citation type="submission" date="2022-11" db="UniProtKB">
        <authorList>
            <consortium name="WormBaseParasite"/>
        </authorList>
    </citation>
    <scope>IDENTIFICATION</scope>
</reference>
<organism evidence="2 3">
    <name type="scientific">Parascaris univalens</name>
    <name type="common">Nematode worm</name>
    <dbReference type="NCBI Taxonomy" id="6257"/>
    <lineage>
        <taxon>Eukaryota</taxon>
        <taxon>Metazoa</taxon>
        <taxon>Ecdysozoa</taxon>
        <taxon>Nematoda</taxon>
        <taxon>Chromadorea</taxon>
        <taxon>Rhabditida</taxon>
        <taxon>Spirurina</taxon>
        <taxon>Ascaridomorpha</taxon>
        <taxon>Ascaridoidea</taxon>
        <taxon>Ascarididae</taxon>
        <taxon>Parascaris</taxon>
    </lineage>
</organism>
<evidence type="ECO:0000256" key="1">
    <source>
        <dbReference type="SAM" id="MobiDB-lite"/>
    </source>
</evidence>
<dbReference type="Proteomes" id="UP000887569">
    <property type="component" value="Unplaced"/>
</dbReference>